<evidence type="ECO:0000256" key="1">
    <source>
        <dbReference type="ARBA" id="ARBA00000022"/>
    </source>
</evidence>
<dbReference type="RefSeq" id="WP_010554336.1">
    <property type="nucleotide sequence ID" value="NZ_CP011025.1"/>
</dbReference>
<reference evidence="4 5" key="1">
    <citation type="journal article" date="2012" name="J. Bacteriol.">
        <title>Genome sequences of type strains of seven species of the marine bacterium Pseudoalteromonas.</title>
        <authorList>
            <person name="Xie B.B."/>
            <person name="Shu Y.L."/>
            <person name="Qin Q.L."/>
            <person name="Rong J.C."/>
            <person name="Zhang X.Y."/>
            <person name="Chen X.L."/>
            <person name="Shi M."/>
            <person name="He H.L."/>
            <person name="Zhou B.C."/>
            <person name="Zhang Y.Z."/>
        </authorList>
    </citation>
    <scope>NUCLEOTIDE SEQUENCE [LARGE SCALE GENOMIC DNA]</scope>
    <source>
        <strain evidence="4 5">A 37-1-2</strain>
    </source>
</reference>
<accession>A0A290S7G5</accession>
<dbReference type="KEGG" id="part:PARC_a3678"/>
<sequence length="208" mass="23884">MNHANTRQYNSKNVASFKVTNEKWGELSNMCSGFPLVVNNTPIRSAEALYQACRFPSYPELQSKIIEQSSPMIAKKVTKPHIGNTRDDWMDVRILIMKWVLRVKLAQNWDVFSKILLSTNSIDIVEVSSKDDFWGAKPHGNNIYQGVNALGRLLMELRLQIRNHNKESFLYVKPLNIENFSLLGQKVELVSHADANKYKSTQKNLFDI</sequence>
<evidence type="ECO:0000259" key="3">
    <source>
        <dbReference type="Pfam" id="PF08719"/>
    </source>
</evidence>
<dbReference type="OrthoDB" id="9793111at2"/>
<dbReference type="SUPFAM" id="SSF143990">
    <property type="entry name" value="YbiA-like"/>
    <property type="match status" value="1"/>
</dbReference>
<gene>
    <name evidence="4" type="ORF">PARC_a3678</name>
</gene>
<evidence type="ECO:0000256" key="2">
    <source>
        <dbReference type="ARBA" id="ARBA00000751"/>
    </source>
</evidence>
<dbReference type="InterPro" id="IPR012816">
    <property type="entry name" value="NADAR"/>
</dbReference>
<dbReference type="EMBL" id="CP011025">
    <property type="protein sequence ID" value="ATC88013.1"/>
    <property type="molecule type" value="Genomic_DNA"/>
</dbReference>
<dbReference type="AlphaFoldDB" id="A0A290S7G5"/>
<proteinExistence type="predicted"/>
<dbReference type="InterPro" id="IPR037238">
    <property type="entry name" value="YbiA-like_sf"/>
</dbReference>
<evidence type="ECO:0000313" key="4">
    <source>
        <dbReference type="EMBL" id="ATC88013.1"/>
    </source>
</evidence>
<dbReference type="Gene3D" id="1.10.357.40">
    <property type="entry name" value="YbiA-like"/>
    <property type="match status" value="1"/>
</dbReference>
<comment type="catalytic activity">
    <reaction evidence="1">
        <text>5-amino-6-(5-phospho-D-ribosylamino)uracil + H2O = 5,6-diaminouracil + D-ribose 5-phosphate</text>
        <dbReference type="Rhea" id="RHEA:55020"/>
        <dbReference type="ChEBI" id="CHEBI:15377"/>
        <dbReference type="ChEBI" id="CHEBI:46252"/>
        <dbReference type="ChEBI" id="CHEBI:58453"/>
        <dbReference type="ChEBI" id="CHEBI:78346"/>
    </reaction>
</comment>
<dbReference type="Pfam" id="PF08719">
    <property type="entry name" value="NADAR"/>
    <property type="match status" value="1"/>
</dbReference>
<feature type="domain" description="NADAR" evidence="3">
    <location>
        <begin position="20"/>
        <end position="162"/>
    </location>
</feature>
<dbReference type="CDD" id="cd15457">
    <property type="entry name" value="NADAR"/>
    <property type="match status" value="1"/>
</dbReference>
<protein>
    <recommendedName>
        <fullName evidence="3">NADAR domain-containing protein</fullName>
    </recommendedName>
</protein>
<dbReference type="Proteomes" id="UP000016505">
    <property type="component" value="Chromosome I"/>
</dbReference>
<evidence type="ECO:0000313" key="5">
    <source>
        <dbReference type="Proteomes" id="UP000016505"/>
    </source>
</evidence>
<name>A0A290S7G5_9GAMM</name>
<comment type="catalytic activity">
    <reaction evidence="2">
        <text>2,5-diamino-6-hydroxy-4-(5-phosphoribosylamino)-pyrimidine + H2O = 2,5,6-triamino-4-hydroxypyrimidine + D-ribose 5-phosphate</text>
        <dbReference type="Rhea" id="RHEA:23436"/>
        <dbReference type="ChEBI" id="CHEBI:15377"/>
        <dbReference type="ChEBI" id="CHEBI:58614"/>
        <dbReference type="ChEBI" id="CHEBI:78346"/>
        <dbReference type="ChEBI" id="CHEBI:137796"/>
    </reaction>
</comment>
<organism evidence="4 5">
    <name type="scientific">Pseudoalteromonas arctica A 37-1-2</name>
    <dbReference type="NCBI Taxonomy" id="1117313"/>
    <lineage>
        <taxon>Bacteria</taxon>
        <taxon>Pseudomonadati</taxon>
        <taxon>Pseudomonadota</taxon>
        <taxon>Gammaproteobacteria</taxon>
        <taxon>Alteromonadales</taxon>
        <taxon>Pseudoalteromonadaceae</taxon>
        <taxon>Pseudoalteromonas</taxon>
    </lineage>
</organism>